<evidence type="ECO:0000256" key="3">
    <source>
        <dbReference type="ARBA" id="ARBA00022833"/>
    </source>
</evidence>
<evidence type="ECO:0000259" key="10">
    <source>
        <dbReference type="PROSITE" id="PS51030"/>
    </source>
</evidence>
<dbReference type="GO" id="GO:0030154">
    <property type="term" value="P:cell differentiation"/>
    <property type="evidence" value="ECO:0007669"/>
    <property type="project" value="TreeGrafter"/>
</dbReference>
<dbReference type="Pfam" id="PF00105">
    <property type="entry name" value="zf-C4"/>
    <property type="match status" value="2"/>
</dbReference>
<keyword evidence="7" id="KW-0675">Receptor</keyword>
<dbReference type="GO" id="GO:0000122">
    <property type="term" value="P:negative regulation of transcription by RNA polymerase II"/>
    <property type="evidence" value="ECO:0007669"/>
    <property type="project" value="TreeGrafter"/>
</dbReference>
<dbReference type="GO" id="GO:0004879">
    <property type="term" value="F:nuclear receptor activity"/>
    <property type="evidence" value="ECO:0007669"/>
    <property type="project" value="TreeGrafter"/>
</dbReference>
<dbReference type="EMBL" id="CAJPIZ010002185">
    <property type="protein sequence ID" value="CAG2104660.1"/>
    <property type="molecule type" value="Genomic_DNA"/>
</dbReference>
<dbReference type="GO" id="GO:0045944">
    <property type="term" value="P:positive regulation of transcription by RNA polymerase II"/>
    <property type="evidence" value="ECO:0007669"/>
    <property type="project" value="TreeGrafter"/>
</dbReference>
<dbReference type="InterPro" id="IPR050234">
    <property type="entry name" value="Nuclear_hormone_rcpt_NR1"/>
</dbReference>
<dbReference type="EMBL" id="OC856760">
    <property type="protein sequence ID" value="CAD7624230.1"/>
    <property type="molecule type" value="Genomic_DNA"/>
</dbReference>
<keyword evidence="2" id="KW-0863">Zinc-finger</keyword>
<keyword evidence="1" id="KW-0479">Metal-binding</keyword>
<gene>
    <name evidence="11" type="ORF">OSB1V03_LOCUS4675</name>
</gene>
<dbReference type="PROSITE" id="PS00031">
    <property type="entry name" value="NUCLEAR_REC_DBD_1"/>
    <property type="match status" value="1"/>
</dbReference>
<sequence length="679" mass="79316">MSGKNFGAVTCESCKAFFRRNAGKSDRIVCHFNDNCTVDLPTRRCCPNCRLRKCLAVGMKENWILTESQRLERRLRIELRKQLAEENEKFSDNYIDATDDTTQQISDSDNTSTNDNDVNNYTSNWVSELQPIINDNGFYDKQNEPYIPIETQEYTEYYENTVRQEPELRVAIDRPITDYNNNFNETEFSHLNEMMFAVNHMQPKSAPAVAWEPIEHKDISYYVVAKQESDIPLMVKMCRSLRSFNLLCESDQLSLIKYGVLEVLTLRNARFYDTTTDSWILVMDLKFRHMVKYQRHVYMYLLKRYLQLKYRSESEANTRLLSLMNNFEDIQALVKIGIKTICLICGDKAVGKNFGAVSCNSCKGFFRRNAAKSDGIKCDFNNNCTIDLMTRKYCRNCRLRKCLAVGMKENWILTESQLLERKRKLELRKQLWKQNKHFIYNNIDTTDDTTQEILHLDMKSITDTDVNAYPNNSVQELESIINYNDVCGEQNLTDIAIQTQEYREYYDNTIRQEPQLPVPIDRPITDYNNNFNETEFSHLNEMMFAVNHMQPNGAPAVTWEPIGMKEILKCFVTKYESDIPLLVKMCRSLRSFNGLCESDQLSLIKYGAMELLILRNVKLYDRNSASWILVTLLLILLFDPNRPDIKLKHIVKYQRHIFTTQISIGIGGKYTTTKSNEDL</sequence>
<dbReference type="GO" id="GO:0008270">
    <property type="term" value="F:zinc ion binding"/>
    <property type="evidence" value="ECO:0007669"/>
    <property type="project" value="UniProtKB-KW"/>
</dbReference>
<keyword evidence="8" id="KW-0539">Nucleus</keyword>
<evidence type="ECO:0000256" key="2">
    <source>
        <dbReference type="ARBA" id="ARBA00022771"/>
    </source>
</evidence>
<feature type="compositionally biased region" description="Low complexity" evidence="9">
    <location>
        <begin position="100"/>
        <end position="117"/>
    </location>
</feature>
<dbReference type="PANTHER" id="PTHR24082">
    <property type="entry name" value="NUCLEAR HORMONE RECEPTOR"/>
    <property type="match status" value="1"/>
</dbReference>
<dbReference type="OrthoDB" id="5850793at2759"/>
<accession>A0A7R9KLN5</accession>
<protein>
    <recommendedName>
        <fullName evidence="10">Nuclear receptor domain-containing protein</fullName>
    </recommendedName>
</protein>
<dbReference type="SMART" id="SM00399">
    <property type="entry name" value="ZnF_C4"/>
    <property type="match status" value="2"/>
</dbReference>
<feature type="region of interest" description="Disordered" evidence="9">
    <location>
        <begin position="91"/>
        <end position="117"/>
    </location>
</feature>
<evidence type="ECO:0000256" key="5">
    <source>
        <dbReference type="ARBA" id="ARBA00023125"/>
    </source>
</evidence>
<dbReference type="GO" id="GO:0000978">
    <property type="term" value="F:RNA polymerase II cis-regulatory region sequence-specific DNA binding"/>
    <property type="evidence" value="ECO:0007669"/>
    <property type="project" value="TreeGrafter"/>
</dbReference>
<dbReference type="Gene3D" id="1.10.565.10">
    <property type="entry name" value="Retinoid X Receptor"/>
    <property type="match status" value="2"/>
</dbReference>
<name>A0A7R9KLN5_9ACAR</name>
<feature type="domain" description="Nuclear receptor" evidence="10">
    <location>
        <begin position="1"/>
        <end position="66"/>
    </location>
</feature>
<evidence type="ECO:0000256" key="9">
    <source>
        <dbReference type="SAM" id="MobiDB-lite"/>
    </source>
</evidence>
<evidence type="ECO:0000256" key="4">
    <source>
        <dbReference type="ARBA" id="ARBA00023015"/>
    </source>
</evidence>
<dbReference type="PROSITE" id="PS51030">
    <property type="entry name" value="NUCLEAR_REC_DBD_2"/>
    <property type="match status" value="2"/>
</dbReference>
<evidence type="ECO:0000256" key="8">
    <source>
        <dbReference type="ARBA" id="ARBA00023242"/>
    </source>
</evidence>
<evidence type="ECO:0000313" key="11">
    <source>
        <dbReference type="EMBL" id="CAD7624230.1"/>
    </source>
</evidence>
<evidence type="ECO:0000256" key="6">
    <source>
        <dbReference type="ARBA" id="ARBA00023163"/>
    </source>
</evidence>
<dbReference type="SUPFAM" id="SSF57716">
    <property type="entry name" value="Glucocorticoid receptor-like (DNA-binding domain)"/>
    <property type="match status" value="2"/>
</dbReference>
<keyword evidence="3" id="KW-0862">Zinc</keyword>
<evidence type="ECO:0000313" key="12">
    <source>
        <dbReference type="Proteomes" id="UP000759131"/>
    </source>
</evidence>
<dbReference type="SUPFAM" id="SSF48508">
    <property type="entry name" value="Nuclear receptor ligand-binding domain"/>
    <property type="match status" value="2"/>
</dbReference>
<dbReference type="AlphaFoldDB" id="A0A7R9KLN5"/>
<dbReference type="InterPro" id="IPR013088">
    <property type="entry name" value="Znf_NHR/GATA"/>
</dbReference>
<dbReference type="PANTHER" id="PTHR24082:SF283">
    <property type="entry name" value="NUCLEAR HORMONE RECEPTOR HR96"/>
    <property type="match status" value="1"/>
</dbReference>
<dbReference type="PRINTS" id="PR00047">
    <property type="entry name" value="STROIDFINGER"/>
</dbReference>
<dbReference type="InterPro" id="IPR035500">
    <property type="entry name" value="NHR-like_dom_sf"/>
</dbReference>
<dbReference type="InterPro" id="IPR001628">
    <property type="entry name" value="Znf_hrmn_rcpt"/>
</dbReference>
<proteinExistence type="predicted"/>
<keyword evidence="6" id="KW-0804">Transcription</keyword>
<organism evidence="11">
    <name type="scientific">Medioppia subpectinata</name>
    <dbReference type="NCBI Taxonomy" id="1979941"/>
    <lineage>
        <taxon>Eukaryota</taxon>
        <taxon>Metazoa</taxon>
        <taxon>Ecdysozoa</taxon>
        <taxon>Arthropoda</taxon>
        <taxon>Chelicerata</taxon>
        <taxon>Arachnida</taxon>
        <taxon>Acari</taxon>
        <taxon>Acariformes</taxon>
        <taxon>Sarcoptiformes</taxon>
        <taxon>Oribatida</taxon>
        <taxon>Brachypylina</taxon>
        <taxon>Oppioidea</taxon>
        <taxon>Oppiidae</taxon>
        <taxon>Medioppia</taxon>
    </lineage>
</organism>
<keyword evidence="4" id="KW-0805">Transcription regulation</keyword>
<keyword evidence="5" id="KW-0238">DNA-binding</keyword>
<dbReference type="Proteomes" id="UP000759131">
    <property type="component" value="Unassembled WGS sequence"/>
</dbReference>
<reference evidence="11" key="1">
    <citation type="submission" date="2020-11" db="EMBL/GenBank/DDBJ databases">
        <authorList>
            <person name="Tran Van P."/>
        </authorList>
    </citation>
    <scope>NUCLEOTIDE SEQUENCE</scope>
</reference>
<evidence type="ECO:0000256" key="1">
    <source>
        <dbReference type="ARBA" id="ARBA00022723"/>
    </source>
</evidence>
<feature type="domain" description="Nuclear receptor" evidence="10">
    <location>
        <begin position="339"/>
        <end position="414"/>
    </location>
</feature>
<evidence type="ECO:0000256" key="7">
    <source>
        <dbReference type="ARBA" id="ARBA00023170"/>
    </source>
</evidence>
<dbReference type="Gene3D" id="3.30.50.10">
    <property type="entry name" value="Erythroid Transcription Factor GATA-1, subunit A"/>
    <property type="match status" value="2"/>
</dbReference>
<keyword evidence="12" id="KW-1185">Reference proteome</keyword>